<dbReference type="OrthoDB" id="4944089at2"/>
<feature type="transmembrane region" description="Helical" evidence="1">
    <location>
        <begin position="6"/>
        <end position="29"/>
    </location>
</feature>
<keyword evidence="3" id="KW-1185">Reference proteome</keyword>
<gene>
    <name evidence="2" type="ORF">CVS30_08465</name>
</gene>
<feature type="transmembrane region" description="Helical" evidence="1">
    <location>
        <begin position="49"/>
        <end position="70"/>
    </location>
</feature>
<keyword evidence="1" id="KW-0472">Membrane</keyword>
<name>A0A2V5J7M3_9MICC</name>
<organism evidence="2 3">
    <name type="scientific">Arthrobacter psychrolactophilus</name>
    <dbReference type="NCBI Taxonomy" id="92442"/>
    <lineage>
        <taxon>Bacteria</taxon>
        <taxon>Bacillati</taxon>
        <taxon>Actinomycetota</taxon>
        <taxon>Actinomycetes</taxon>
        <taxon>Micrococcales</taxon>
        <taxon>Micrococcaceae</taxon>
        <taxon>Arthrobacter</taxon>
    </lineage>
</organism>
<feature type="transmembrane region" description="Helical" evidence="1">
    <location>
        <begin position="76"/>
        <end position="96"/>
    </location>
</feature>
<dbReference type="AlphaFoldDB" id="A0A2V5J7M3"/>
<evidence type="ECO:0000313" key="3">
    <source>
        <dbReference type="Proteomes" id="UP000247980"/>
    </source>
</evidence>
<dbReference type="Pfam" id="PF20197">
    <property type="entry name" value="DUF6560"/>
    <property type="match status" value="1"/>
</dbReference>
<dbReference type="InterPro" id="IPR046690">
    <property type="entry name" value="DUF6560"/>
</dbReference>
<reference evidence="2 3" key="1">
    <citation type="submission" date="2018-05" db="EMBL/GenBank/DDBJ databases">
        <title>Genetic diversity of glacier-inhabiting Cryobacterium bacteria in China and description of Cryobacterium mengkeensis sp. nov. and Arthrobacter glacialis sp. nov.</title>
        <authorList>
            <person name="Liu Q."/>
            <person name="Xin Y.-H."/>
        </authorList>
    </citation>
    <scope>NUCLEOTIDE SEQUENCE [LARGE SCALE GENOMIC DNA]</scope>
    <source>
        <strain evidence="2 3">B7</strain>
    </source>
</reference>
<protein>
    <submittedName>
        <fullName evidence="2">Uncharacterized protein</fullName>
    </submittedName>
</protein>
<comment type="caution">
    <text evidence="2">The sequence shown here is derived from an EMBL/GenBank/DDBJ whole genome shotgun (WGS) entry which is preliminary data.</text>
</comment>
<accession>A0A2V5J7M3</accession>
<dbReference type="EMBL" id="QJVC01000005">
    <property type="protein sequence ID" value="PYI38850.1"/>
    <property type="molecule type" value="Genomic_DNA"/>
</dbReference>
<evidence type="ECO:0000256" key="1">
    <source>
        <dbReference type="SAM" id="Phobius"/>
    </source>
</evidence>
<keyword evidence="1" id="KW-0812">Transmembrane</keyword>
<dbReference type="Proteomes" id="UP000247980">
    <property type="component" value="Unassembled WGS sequence"/>
</dbReference>
<proteinExistence type="predicted"/>
<dbReference type="RefSeq" id="WP_110484887.1">
    <property type="nucleotide sequence ID" value="NZ_QJVC01000005.1"/>
</dbReference>
<keyword evidence="1" id="KW-1133">Transmembrane helix</keyword>
<sequence length="181" mass="20522">MDNPVLRYILIFGVVAVIAFLVSLLAVWFKKHPNRSKGNKRRIRMPKVIPFLAWPVLVVGLLGLLASFAASSEDAVAMPIAFGVVTLAGAYLLFIYRNWYVDVGDNEMEFRTTFGKEHQLAYHEIVSYSFRDQGFQKFLTVRGPKGEKLDLSISQYNLPPLMAAIKFHSEHGRWPLPGEPR</sequence>
<evidence type="ECO:0000313" key="2">
    <source>
        <dbReference type="EMBL" id="PYI38850.1"/>
    </source>
</evidence>